<keyword evidence="4 5" id="KW-0472">Membrane</keyword>
<sequence length="119" mass="12515">MSTVHLVVVLLTSALNGSAAVANLTGHDLPRRQADKLRVPRSWIRPLGAVLATGSLGLLTGLFVLPAVGMLAAGGLVLYFLGALVAHLRVGDHRLGPWAVFFCLPVTALALNLAHHSPW</sequence>
<organism evidence="7 8">
    <name type="scientific">Streptomyces peucetius</name>
    <dbReference type="NCBI Taxonomy" id="1950"/>
    <lineage>
        <taxon>Bacteria</taxon>
        <taxon>Bacillati</taxon>
        <taxon>Actinomycetota</taxon>
        <taxon>Actinomycetes</taxon>
        <taxon>Kitasatosporales</taxon>
        <taxon>Streptomycetaceae</taxon>
        <taxon>Streptomyces</taxon>
    </lineage>
</organism>
<keyword evidence="6" id="KW-0732">Signal</keyword>
<proteinExistence type="predicted"/>
<keyword evidence="2 5" id="KW-0812">Transmembrane</keyword>
<accession>A0ABY6IGN5</accession>
<feature type="signal peptide" evidence="6">
    <location>
        <begin position="1"/>
        <end position="19"/>
    </location>
</feature>
<dbReference type="Proteomes" id="UP001163878">
    <property type="component" value="Chromosome"/>
</dbReference>
<feature type="chain" id="PRO_5046447437" evidence="6">
    <location>
        <begin position="20"/>
        <end position="119"/>
    </location>
</feature>
<name>A0ABY6IGN5_STRPE</name>
<evidence type="ECO:0000256" key="4">
    <source>
        <dbReference type="ARBA" id="ARBA00023136"/>
    </source>
</evidence>
<dbReference type="RefSeq" id="WP_264249582.1">
    <property type="nucleotide sequence ID" value="NZ_CP107567.1"/>
</dbReference>
<keyword evidence="8" id="KW-1185">Reference proteome</keyword>
<reference evidence="7" key="1">
    <citation type="submission" date="2022-10" db="EMBL/GenBank/DDBJ databases">
        <title>Cytochrome P450 Catalyzes Benzene Ring Formation in the Biosynthesis of Trialkyl-Substituted Aromatic Polyketides.</title>
        <authorList>
            <person name="Zhao E."/>
            <person name="Ge H."/>
        </authorList>
    </citation>
    <scope>NUCLEOTIDE SEQUENCE</scope>
    <source>
        <strain evidence="7">NA0869</strain>
    </source>
</reference>
<dbReference type="InterPro" id="IPR032808">
    <property type="entry name" value="DoxX"/>
</dbReference>
<dbReference type="Pfam" id="PF13564">
    <property type="entry name" value="DoxX_2"/>
    <property type="match status" value="1"/>
</dbReference>
<evidence type="ECO:0000256" key="6">
    <source>
        <dbReference type="SAM" id="SignalP"/>
    </source>
</evidence>
<gene>
    <name evidence="7" type="ORF">OGH68_34985</name>
</gene>
<evidence type="ECO:0000256" key="5">
    <source>
        <dbReference type="SAM" id="Phobius"/>
    </source>
</evidence>
<evidence type="ECO:0000256" key="1">
    <source>
        <dbReference type="ARBA" id="ARBA00004141"/>
    </source>
</evidence>
<feature type="transmembrane region" description="Helical" evidence="5">
    <location>
        <begin position="71"/>
        <end position="89"/>
    </location>
</feature>
<feature type="transmembrane region" description="Helical" evidence="5">
    <location>
        <begin position="95"/>
        <end position="114"/>
    </location>
</feature>
<dbReference type="EMBL" id="CP107567">
    <property type="protein sequence ID" value="UYQ66153.1"/>
    <property type="molecule type" value="Genomic_DNA"/>
</dbReference>
<keyword evidence="3 5" id="KW-1133">Transmembrane helix</keyword>
<evidence type="ECO:0000256" key="2">
    <source>
        <dbReference type="ARBA" id="ARBA00022692"/>
    </source>
</evidence>
<evidence type="ECO:0000313" key="8">
    <source>
        <dbReference type="Proteomes" id="UP001163878"/>
    </source>
</evidence>
<comment type="subcellular location">
    <subcellularLocation>
        <location evidence="1">Membrane</location>
        <topology evidence="1">Multi-pass membrane protein</topology>
    </subcellularLocation>
</comment>
<evidence type="ECO:0000256" key="3">
    <source>
        <dbReference type="ARBA" id="ARBA00022989"/>
    </source>
</evidence>
<evidence type="ECO:0000313" key="7">
    <source>
        <dbReference type="EMBL" id="UYQ66153.1"/>
    </source>
</evidence>
<protein>
    <submittedName>
        <fullName evidence="7">DoxX family protein</fullName>
    </submittedName>
</protein>
<feature type="transmembrane region" description="Helical" evidence="5">
    <location>
        <begin position="43"/>
        <end position="64"/>
    </location>
</feature>